<evidence type="ECO:0000313" key="2">
    <source>
        <dbReference type="Proteomes" id="UP000247647"/>
    </source>
</evidence>
<dbReference type="RefSeq" id="XP_025480535.1">
    <property type="nucleotide sequence ID" value="XM_025621765.1"/>
</dbReference>
<dbReference type="Proteomes" id="UP000247647">
    <property type="component" value="Unassembled WGS sequence"/>
</dbReference>
<keyword evidence="2" id="KW-1185">Reference proteome</keyword>
<sequence length="96" mass="10814">MVINEKGAYITPFFLTWPGIMPPVGDSLLLFTFFLPSTLSLSPFSFSLLLPDPHTPTVAVDLIPCGASPRRPSRFIPRFDRHSTCLIRSLLFLFLF</sequence>
<dbReference type="AlphaFoldDB" id="A0A318YML8"/>
<gene>
    <name evidence="1" type="ORF">BO87DRAFT_36480</name>
</gene>
<dbReference type="GeneID" id="37124221"/>
<reference evidence="1" key="1">
    <citation type="submission" date="2016-12" db="EMBL/GenBank/DDBJ databases">
        <title>The genomes of Aspergillus section Nigri reveals drivers in fungal speciation.</title>
        <authorList>
            <consortium name="DOE Joint Genome Institute"/>
            <person name="Vesth T.C."/>
            <person name="Nybo J."/>
            <person name="Theobald S."/>
            <person name="Brandl J."/>
            <person name="Frisvad J.C."/>
            <person name="Nielsen K.F."/>
            <person name="Lyhne E.K."/>
            <person name="Kogle M.E."/>
            <person name="Kuo A."/>
            <person name="Riley R."/>
            <person name="Clum A."/>
            <person name="Nolan M."/>
            <person name="Lipzen A."/>
            <person name="Salamov A."/>
            <person name="Henrissat B."/>
            <person name="Wiebenga A."/>
            <person name="De Vries R.P."/>
            <person name="Grigoriev I.V."/>
            <person name="Mortensen U.H."/>
            <person name="Andersen M.R."/>
            <person name="Baker S.E."/>
        </authorList>
    </citation>
    <scope>NUCLEOTIDE SEQUENCE [LARGE SCALE GENOMIC DNA]</scope>
    <source>
        <strain evidence="1">CBS 115656</strain>
    </source>
</reference>
<accession>A0A318YML8</accession>
<evidence type="ECO:0000313" key="1">
    <source>
        <dbReference type="EMBL" id="PYH35057.1"/>
    </source>
</evidence>
<organism evidence="1 2">
    <name type="scientific">Aspergillus neoniger (strain CBS 115656)</name>
    <dbReference type="NCBI Taxonomy" id="1448310"/>
    <lineage>
        <taxon>Eukaryota</taxon>
        <taxon>Fungi</taxon>
        <taxon>Dikarya</taxon>
        <taxon>Ascomycota</taxon>
        <taxon>Pezizomycotina</taxon>
        <taxon>Eurotiomycetes</taxon>
        <taxon>Eurotiomycetidae</taxon>
        <taxon>Eurotiales</taxon>
        <taxon>Aspergillaceae</taxon>
        <taxon>Aspergillus</taxon>
        <taxon>Aspergillus subgen. Circumdati</taxon>
    </lineage>
</organism>
<protein>
    <submittedName>
        <fullName evidence="1">Uncharacterized protein</fullName>
    </submittedName>
</protein>
<dbReference type="EMBL" id="KZ821457">
    <property type="protein sequence ID" value="PYH35057.1"/>
    <property type="molecule type" value="Genomic_DNA"/>
</dbReference>
<proteinExistence type="predicted"/>
<name>A0A318YML8_ASPNB</name>